<dbReference type="InterPro" id="IPR011577">
    <property type="entry name" value="Cyt_b561_bac/Ni-Hgenase"/>
</dbReference>
<feature type="transmembrane region" description="Helical" evidence="13">
    <location>
        <begin position="140"/>
        <end position="161"/>
    </location>
</feature>
<dbReference type="PANTHER" id="PTHR30529:SF1">
    <property type="entry name" value="CYTOCHROME B561 HOMOLOG 2"/>
    <property type="match status" value="1"/>
</dbReference>
<evidence type="ECO:0000256" key="11">
    <source>
        <dbReference type="ARBA" id="ARBA00023136"/>
    </source>
</evidence>
<evidence type="ECO:0000256" key="10">
    <source>
        <dbReference type="ARBA" id="ARBA00023004"/>
    </source>
</evidence>
<keyword evidence="6 13" id="KW-0812">Transmembrane</keyword>
<evidence type="ECO:0000256" key="13">
    <source>
        <dbReference type="SAM" id="Phobius"/>
    </source>
</evidence>
<dbReference type="Proteomes" id="UP000608154">
    <property type="component" value="Unassembled WGS sequence"/>
</dbReference>
<dbReference type="AlphaFoldDB" id="A0A916TV33"/>
<feature type="domain" description="Cytochrome b561 bacterial/Ni-hydrogenase" evidence="14">
    <location>
        <begin position="6"/>
        <end position="172"/>
    </location>
</feature>
<dbReference type="GO" id="GO:0005886">
    <property type="term" value="C:plasma membrane"/>
    <property type="evidence" value="ECO:0007669"/>
    <property type="project" value="UniProtKB-SubCell"/>
</dbReference>
<keyword evidence="8" id="KW-0249">Electron transport</keyword>
<feature type="transmembrane region" description="Helical" evidence="13">
    <location>
        <begin position="43"/>
        <end position="61"/>
    </location>
</feature>
<evidence type="ECO:0000256" key="5">
    <source>
        <dbReference type="ARBA" id="ARBA00022617"/>
    </source>
</evidence>
<comment type="cofactor">
    <cofactor evidence="1">
        <name>heme b</name>
        <dbReference type="ChEBI" id="CHEBI:60344"/>
    </cofactor>
</comment>
<keyword evidence="16" id="KW-1185">Reference proteome</keyword>
<evidence type="ECO:0000256" key="8">
    <source>
        <dbReference type="ARBA" id="ARBA00022982"/>
    </source>
</evidence>
<name>A0A916TV33_9SPHN</name>
<feature type="transmembrane region" description="Helical" evidence="13">
    <location>
        <begin position="12"/>
        <end position="31"/>
    </location>
</feature>
<dbReference type="Gene3D" id="1.20.950.20">
    <property type="entry name" value="Transmembrane di-heme cytochromes, Chain C"/>
    <property type="match status" value="1"/>
</dbReference>
<reference evidence="15" key="1">
    <citation type="journal article" date="2014" name="Int. J. Syst. Evol. Microbiol.">
        <title>Complete genome sequence of Corynebacterium casei LMG S-19264T (=DSM 44701T), isolated from a smear-ripened cheese.</title>
        <authorList>
            <consortium name="US DOE Joint Genome Institute (JGI-PGF)"/>
            <person name="Walter F."/>
            <person name="Albersmeier A."/>
            <person name="Kalinowski J."/>
            <person name="Ruckert C."/>
        </authorList>
    </citation>
    <scope>NUCLEOTIDE SEQUENCE</scope>
    <source>
        <strain evidence="15">CGMCC 1.15095</strain>
    </source>
</reference>
<evidence type="ECO:0000313" key="15">
    <source>
        <dbReference type="EMBL" id="GGC11303.1"/>
    </source>
</evidence>
<keyword evidence="10" id="KW-0408">Iron</keyword>
<keyword evidence="9 13" id="KW-1133">Transmembrane helix</keyword>
<keyword evidence="4" id="KW-1003">Cell membrane</keyword>
<feature type="transmembrane region" description="Helical" evidence="13">
    <location>
        <begin position="81"/>
        <end position="103"/>
    </location>
</feature>
<dbReference type="SUPFAM" id="SSF81342">
    <property type="entry name" value="Transmembrane di-heme cytochromes"/>
    <property type="match status" value="1"/>
</dbReference>
<dbReference type="GO" id="GO:0046872">
    <property type="term" value="F:metal ion binding"/>
    <property type="evidence" value="ECO:0007669"/>
    <property type="project" value="UniProtKB-KW"/>
</dbReference>
<dbReference type="GO" id="GO:0022904">
    <property type="term" value="P:respiratory electron transport chain"/>
    <property type="evidence" value="ECO:0007669"/>
    <property type="project" value="InterPro"/>
</dbReference>
<reference evidence="15" key="2">
    <citation type="submission" date="2020-09" db="EMBL/GenBank/DDBJ databases">
        <authorList>
            <person name="Sun Q."/>
            <person name="Zhou Y."/>
        </authorList>
    </citation>
    <scope>NUCLEOTIDE SEQUENCE</scope>
    <source>
        <strain evidence="15">CGMCC 1.15095</strain>
    </source>
</reference>
<accession>A0A916TV33</accession>
<evidence type="ECO:0000256" key="7">
    <source>
        <dbReference type="ARBA" id="ARBA00022723"/>
    </source>
</evidence>
<keyword evidence="3" id="KW-0813">Transport</keyword>
<dbReference type="PANTHER" id="PTHR30529">
    <property type="entry name" value="CYTOCHROME B561"/>
    <property type="match status" value="1"/>
</dbReference>
<comment type="caution">
    <text evidence="15">The sequence shown here is derived from an EMBL/GenBank/DDBJ whole genome shotgun (WGS) entry which is preliminary data.</text>
</comment>
<dbReference type="Pfam" id="PF01292">
    <property type="entry name" value="Ni_hydr_CYTB"/>
    <property type="match status" value="1"/>
</dbReference>
<keyword evidence="5" id="KW-0349">Heme</keyword>
<evidence type="ECO:0000256" key="3">
    <source>
        <dbReference type="ARBA" id="ARBA00022448"/>
    </source>
</evidence>
<evidence type="ECO:0000256" key="12">
    <source>
        <dbReference type="ARBA" id="ARBA00037975"/>
    </source>
</evidence>
<dbReference type="RefSeq" id="WP_188772624.1">
    <property type="nucleotide sequence ID" value="NZ_BMHK01000029.1"/>
</dbReference>
<evidence type="ECO:0000256" key="6">
    <source>
        <dbReference type="ARBA" id="ARBA00022692"/>
    </source>
</evidence>
<evidence type="ECO:0000256" key="4">
    <source>
        <dbReference type="ARBA" id="ARBA00022475"/>
    </source>
</evidence>
<evidence type="ECO:0000256" key="2">
    <source>
        <dbReference type="ARBA" id="ARBA00004651"/>
    </source>
</evidence>
<protein>
    <submittedName>
        <fullName evidence="15">Cytochrome b</fullName>
    </submittedName>
</protein>
<comment type="subcellular location">
    <subcellularLocation>
        <location evidence="2">Cell membrane</location>
        <topology evidence="2">Multi-pass membrane protein</topology>
    </subcellularLocation>
</comment>
<keyword evidence="11 13" id="KW-0472">Membrane</keyword>
<gene>
    <name evidence="15" type="ORF">GCM10011494_32570</name>
</gene>
<dbReference type="GO" id="GO:0009055">
    <property type="term" value="F:electron transfer activity"/>
    <property type="evidence" value="ECO:0007669"/>
    <property type="project" value="InterPro"/>
</dbReference>
<comment type="similarity">
    <text evidence="12">Belongs to the cytochrome b561 family.</text>
</comment>
<sequence>MSDEKYNRGARALHWIIAVLVIINLALGLLHDPLEKVVQLIPLHKSIGLTVLILTLGRIGWRLSWTRPPWPGSVTPFERGVAVTTHFLLYVLMLALPLTGWVFSSAGKYPLTFFGLFPWPKLPISKDNPLAGLAHEVHEVFGFVMLGLVVLHVLAALRHHFLLKDRVLRRMW</sequence>
<evidence type="ECO:0000313" key="16">
    <source>
        <dbReference type="Proteomes" id="UP000608154"/>
    </source>
</evidence>
<dbReference type="InterPro" id="IPR052168">
    <property type="entry name" value="Cytochrome_b561_oxidase"/>
</dbReference>
<keyword evidence="7" id="KW-0479">Metal-binding</keyword>
<dbReference type="GO" id="GO:0020037">
    <property type="term" value="F:heme binding"/>
    <property type="evidence" value="ECO:0007669"/>
    <property type="project" value="TreeGrafter"/>
</dbReference>
<evidence type="ECO:0000256" key="9">
    <source>
        <dbReference type="ARBA" id="ARBA00022989"/>
    </source>
</evidence>
<dbReference type="InterPro" id="IPR016174">
    <property type="entry name" value="Di-haem_cyt_TM"/>
</dbReference>
<evidence type="ECO:0000256" key="1">
    <source>
        <dbReference type="ARBA" id="ARBA00001970"/>
    </source>
</evidence>
<dbReference type="EMBL" id="BMHK01000029">
    <property type="protein sequence ID" value="GGC11303.1"/>
    <property type="molecule type" value="Genomic_DNA"/>
</dbReference>
<proteinExistence type="inferred from homology"/>
<organism evidence="15 16">
    <name type="scientific">Novosphingobium endophyticum</name>
    <dbReference type="NCBI Taxonomy" id="1955250"/>
    <lineage>
        <taxon>Bacteria</taxon>
        <taxon>Pseudomonadati</taxon>
        <taxon>Pseudomonadota</taxon>
        <taxon>Alphaproteobacteria</taxon>
        <taxon>Sphingomonadales</taxon>
        <taxon>Sphingomonadaceae</taxon>
        <taxon>Novosphingobium</taxon>
    </lineage>
</organism>
<evidence type="ECO:0000259" key="14">
    <source>
        <dbReference type="Pfam" id="PF01292"/>
    </source>
</evidence>